<gene>
    <name evidence="9" type="ORF">PANT_20c00008</name>
</gene>
<feature type="transmembrane region" description="Helical" evidence="8">
    <location>
        <begin position="518"/>
        <end position="539"/>
    </location>
</feature>
<dbReference type="AlphaFoldDB" id="M9LZ56"/>
<dbReference type="GO" id="GO:0071916">
    <property type="term" value="F:dipeptide transmembrane transporter activity"/>
    <property type="evidence" value="ECO:0007669"/>
    <property type="project" value="UniProtKB-ARBA"/>
</dbReference>
<evidence type="ECO:0000256" key="2">
    <source>
        <dbReference type="ARBA" id="ARBA00005982"/>
    </source>
</evidence>
<dbReference type="STRING" id="1151754.M9LZ56"/>
<feature type="transmembrane region" description="Helical" evidence="8">
    <location>
        <begin position="793"/>
        <end position="814"/>
    </location>
</feature>
<evidence type="ECO:0000256" key="8">
    <source>
        <dbReference type="SAM" id="Phobius"/>
    </source>
</evidence>
<feature type="transmembrane region" description="Helical" evidence="8">
    <location>
        <begin position="371"/>
        <end position="394"/>
    </location>
</feature>
<dbReference type="GO" id="GO:0005886">
    <property type="term" value="C:plasma membrane"/>
    <property type="evidence" value="ECO:0007669"/>
    <property type="project" value="UniProtKB-ARBA"/>
</dbReference>
<dbReference type="Proteomes" id="UP000011976">
    <property type="component" value="Unassembled WGS sequence"/>
</dbReference>
<evidence type="ECO:0000256" key="7">
    <source>
        <dbReference type="RuleBase" id="RU003755"/>
    </source>
</evidence>
<feature type="transmembrane region" description="Helical" evidence="8">
    <location>
        <begin position="615"/>
        <end position="632"/>
    </location>
</feature>
<evidence type="ECO:0000313" key="9">
    <source>
        <dbReference type="EMBL" id="GAC76219.1"/>
    </source>
</evidence>
<evidence type="ECO:0000256" key="4">
    <source>
        <dbReference type="ARBA" id="ARBA00022692"/>
    </source>
</evidence>
<dbReference type="Gene3D" id="1.20.1250.20">
    <property type="entry name" value="MFS general substrate transporter like domains"/>
    <property type="match status" value="1"/>
</dbReference>
<sequence length="873" mass="95119">MSGHDGYVSAIFLSRWSLASARDKRNAGNLAIVDTTIHAITLHTLIIRWRPADIGPTTSESSLHPAVLQVPTPIHRALLFSLAPAQTASMCSSPVLASEVPSPNAARIPDGRLPFALAIRRYTTTPAHTRNSYRPPPILFVPIALLVSRDHARNSALIVPAVLSDSSLASHSHPQVQLYRARADPISATPAHQPPSRSSSPFDPRPPLLLLLKVSPVPSNIFLPFPYHPSLPTLSLTIGLAMPLDIQDDAIAGQAEAQRDAYVADVKTHSGKDEGHPVGHLESGVRVKPETSDDDFVAPTEDDLATLRRVPEKLPWTTYAIAFCELAERFSYYGCVQVFQNFIQQPRPAGNRAGAGGADNQSGALGEGQQAATGLTTFNTFWVYCMPILGAYLADTRWGRFKTICIAVFIALVGHVLLIVSSIPTVLDHPNGAMACFAVAIVVMGVGTGWFKSSVSPLIAEQVNGSKQSVQTLKTGERVIVDPVLTISRIFMYFYLFINIGALGGQLGMSFAEKYVGFWLAYTLPTIVFALCVPVLMFGSKYYVKTPPSGSVLGECLRLWSFATKGRWTLNPIALMKNMRADDFWENAKPSKQSVESKPRWMTFDDAWVDEVRRGFKACTVFLWFPLYWLTYNQITNNLVSQAATMEVNGLPNEVVSNLDPFALVILIPLFDLFLYPALRKAGINFTPLKKIALGFLTGALAMVWSAVVQHYIYKTSQCGKNAATCYDINGDGIADLGADGSEDGAVYVPAPLNVWIQSGAYILIAVSEILASITGLEYAFSKAPKSMRSLVMSMFLFTSAIAAALQQAFIALSSDPNLVWNYTVFGVLAFLGFIGFVWAFRKLDSQEDALNQLDAGEVHAVDASESSHHEKA</sequence>
<dbReference type="FunFam" id="1.20.1250.20:FF:000085">
    <property type="entry name" value="MFS peptide transporter Ptr2"/>
    <property type="match status" value="1"/>
</dbReference>
<feature type="transmembrane region" description="Helical" evidence="8">
    <location>
        <begin position="661"/>
        <end position="679"/>
    </location>
</feature>
<dbReference type="InterPro" id="IPR018456">
    <property type="entry name" value="PTR2_symporter_CS"/>
</dbReference>
<feature type="transmembrane region" description="Helical" evidence="8">
    <location>
        <begin position="490"/>
        <end position="512"/>
    </location>
</feature>
<feature type="transmembrane region" description="Helical" evidence="8">
    <location>
        <begin position="761"/>
        <end position="781"/>
    </location>
</feature>
<evidence type="ECO:0000256" key="5">
    <source>
        <dbReference type="ARBA" id="ARBA00022989"/>
    </source>
</evidence>
<name>M9LZ56_PSEA3</name>
<accession>M9LZ56</accession>
<feature type="transmembrane region" description="Helical" evidence="8">
    <location>
        <begin position="406"/>
        <end position="426"/>
    </location>
</feature>
<evidence type="ECO:0000313" key="10">
    <source>
        <dbReference type="Proteomes" id="UP000011976"/>
    </source>
</evidence>
<dbReference type="SUPFAM" id="SSF103473">
    <property type="entry name" value="MFS general substrate transporter"/>
    <property type="match status" value="1"/>
</dbReference>
<dbReference type="PROSITE" id="PS01023">
    <property type="entry name" value="PTR2_2"/>
    <property type="match status" value="1"/>
</dbReference>
<dbReference type="InterPro" id="IPR036259">
    <property type="entry name" value="MFS_trans_sf"/>
</dbReference>
<reference evidence="10" key="1">
    <citation type="journal article" date="2013" name="Genome Announc.">
        <title>Genome sequence of the basidiomycetous yeast Pseudozyma antarctica T-34, a producer of the glycolipid biosurfactants mannosylerythritol lipids.</title>
        <authorList>
            <person name="Morita T."/>
            <person name="Koike H."/>
            <person name="Koyama Y."/>
            <person name="Hagiwara H."/>
            <person name="Ito E."/>
            <person name="Fukuoka T."/>
            <person name="Imura T."/>
            <person name="Machida M."/>
            <person name="Kitamoto D."/>
        </authorList>
    </citation>
    <scope>NUCLEOTIDE SEQUENCE [LARGE SCALE GENOMIC DNA]</scope>
    <source>
        <strain evidence="10">T-34</strain>
    </source>
</reference>
<proteinExistence type="inferred from homology"/>
<dbReference type="Pfam" id="PF00854">
    <property type="entry name" value="PTR2"/>
    <property type="match status" value="1"/>
</dbReference>
<keyword evidence="6 8" id="KW-0472">Membrane</keyword>
<evidence type="ECO:0000256" key="6">
    <source>
        <dbReference type="ARBA" id="ARBA00023136"/>
    </source>
</evidence>
<dbReference type="EMBL" id="DF196786">
    <property type="protein sequence ID" value="GAC76219.1"/>
    <property type="molecule type" value="Genomic_DNA"/>
</dbReference>
<keyword evidence="4 7" id="KW-0812">Transmembrane</keyword>
<feature type="transmembrane region" description="Helical" evidence="8">
    <location>
        <begin position="820"/>
        <end position="841"/>
    </location>
</feature>
<protein>
    <submittedName>
        <fullName evidence="9">H+/oligopeptide symporter</fullName>
    </submittedName>
</protein>
<organism evidence="9 10">
    <name type="scientific">Pseudozyma antarctica (strain T-34)</name>
    <name type="common">Yeast</name>
    <name type="synonym">Candida antarctica</name>
    <dbReference type="NCBI Taxonomy" id="1151754"/>
    <lineage>
        <taxon>Eukaryota</taxon>
        <taxon>Fungi</taxon>
        <taxon>Dikarya</taxon>
        <taxon>Basidiomycota</taxon>
        <taxon>Ustilaginomycotina</taxon>
        <taxon>Ustilaginomycetes</taxon>
        <taxon>Ustilaginales</taxon>
        <taxon>Ustilaginaceae</taxon>
        <taxon>Moesziomyces</taxon>
    </lineage>
</organism>
<evidence type="ECO:0000256" key="1">
    <source>
        <dbReference type="ARBA" id="ARBA00004141"/>
    </source>
</evidence>
<dbReference type="OrthoDB" id="8904098at2759"/>
<dbReference type="InterPro" id="IPR000109">
    <property type="entry name" value="POT_fam"/>
</dbReference>
<keyword evidence="3 7" id="KW-0813">Transport</keyword>
<feature type="transmembrane region" description="Helical" evidence="8">
    <location>
        <begin position="691"/>
        <end position="713"/>
    </location>
</feature>
<keyword evidence="5 8" id="KW-1133">Transmembrane helix</keyword>
<feature type="transmembrane region" description="Helical" evidence="8">
    <location>
        <begin position="432"/>
        <end position="451"/>
    </location>
</feature>
<dbReference type="PANTHER" id="PTHR11654">
    <property type="entry name" value="OLIGOPEPTIDE TRANSPORTER-RELATED"/>
    <property type="match status" value="1"/>
</dbReference>
<evidence type="ECO:0000256" key="3">
    <source>
        <dbReference type="ARBA" id="ARBA00022448"/>
    </source>
</evidence>
<comment type="similarity">
    <text evidence="2 7">Belongs to the major facilitator superfamily. Proton-dependent oligopeptide transporter (POT/PTR) (TC 2.A.17) family.</text>
</comment>
<comment type="subcellular location">
    <subcellularLocation>
        <location evidence="1 7">Membrane</location>
        <topology evidence="1 7">Multi-pass membrane protein</topology>
    </subcellularLocation>
</comment>